<evidence type="ECO:0000313" key="3">
    <source>
        <dbReference type="Proteomes" id="UP000257039"/>
    </source>
</evidence>
<accession>A0A4P9VV14</accession>
<comment type="caution">
    <text evidence="2">The sequence shown here is derived from an EMBL/GenBank/DDBJ whole genome shotgun (WGS) entry which is preliminary data.</text>
</comment>
<protein>
    <submittedName>
        <fullName evidence="2">GNAT family N-acetyltransferase</fullName>
    </submittedName>
</protein>
<gene>
    <name evidence="2" type="ORF">B9G39_20005</name>
</gene>
<reference evidence="2 3" key="1">
    <citation type="submission" date="2017-04" db="EMBL/GenBank/DDBJ databases">
        <title>Draft genome sequence of Zooshikella ganghwensis VG4 isolated from Red Sea sediments.</title>
        <authorList>
            <person name="Rehman Z."/>
            <person name="Alam I."/>
            <person name="Kamau A."/>
            <person name="Bajic V."/>
            <person name="Leiknes T."/>
        </authorList>
    </citation>
    <scope>NUCLEOTIDE SEQUENCE [LARGE SCALE GENOMIC DNA]</scope>
    <source>
        <strain evidence="2 3">VG4</strain>
    </source>
</reference>
<dbReference type="PROSITE" id="PS51186">
    <property type="entry name" value="GNAT"/>
    <property type="match status" value="1"/>
</dbReference>
<dbReference type="Gene3D" id="3.40.630.30">
    <property type="match status" value="1"/>
</dbReference>
<dbReference type="Proteomes" id="UP000257039">
    <property type="component" value="Unassembled WGS sequence"/>
</dbReference>
<dbReference type="SUPFAM" id="SSF55729">
    <property type="entry name" value="Acyl-CoA N-acyltransferases (Nat)"/>
    <property type="match status" value="1"/>
</dbReference>
<evidence type="ECO:0000313" key="2">
    <source>
        <dbReference type="EMBL" id="RDH46809.1"/>
    </source>
</evidence>
<evidence type="ECO:0000259" key="1">
    <source>
        <dbReference type="PROSITE" id="PS51186"/>
    </source>
</evidence>
<keyword evidence="3" id="KW-1185">Reference proteome</keyword>
<dbReference type="InterPro" id="IPR000182">
    <property type="entry name" value="GNAT_dom"/>
</dbReference>
<dbReference type="GO" id="GO:0016747">
    <property type="term" value="F:acyltransferase activity, transferring groups other than amino-acyl groups"/>
    <property type="evidence" value="ECO:0007669"/>
    <property type="project" value="InterPro"/>
</dbReference>
<organism evidence="2 3">
    <name type="scientific">Zooshikella ganghwensis</name>
    <dbReference type="NCBI Taxonomy" id="202772"/>
    <lineage>
        <taxon>Bacteria</taxon>
        <taxon>Pseudomonadati</taxon>
        <taxon>Pseudomonadota</taxon>
        <taxon>Gammaproteobacteria</taxon>
        <taxon>Oceanospirillales</taxon>
        <taxon>Zooshikellaceae</taxon>
        <taxon>Zooshikella</taxon>
    </lineage>
</organism>
<keyword evidence="2" id="KW-0808">Transferase</keyword>
<dbReference type="Pfam" id="PF00583">
    <property type="entry name" value="Acetyltransf_1"/>
    <property type="match status" value="1"/>
</dbReference>
<dbReference type="InterPro" id="IPR016181">
    <property type="entry name" value="Acyl_CoA_acyltransferase"/>
</dbReference>
<proteinExistence type="predicted"/>
<dbReference type="AlphaFoldDB" id="A0A4P9VV14"/>
<feature type="domain" description="N-acetyltransferase" evidence="1">
    <location>
        <begin position="10"/>
        <end position="165"/>
    </location>
</feature>
<name>A0A4P9VV14_9GAMM</name>
<dbReference type="EMBL" id="NDXW01000001">
    <property type="protein sequence ID" value="RDH46809.1"/>
    <property type="molecule type" value="Genomic_DNA"/>
</dbReference>
<sequence length="168" mass="19240">MDLNGLARGISLRPATSSDKYFINTLYRSTRDDLRLIDGDEDFVETLIEQQCHAQTLGYENMFPHAFYFIVEKQQQSIGRVTLDFSDDAVHLIDIAFIPEARNKGYGESVLRALLLAAAKSCSSLILSVHQANWTAKKLYKKLGFNIDGFYPPYERMVWYPTKKEMMA</sequence>